<feature type="transmembrane region" description="Helical" evidence="6">
    <location>
        <begin position="146"/>
        <end position="165"/>
    </location>
</feature>
<dbReference type="SUPFAM" id="SSF103481">
    <property type="entry name" value="Multidrug resistance efflux transporter EmrE"/>
    <property type="match status" value="2"/>
</dbReference>
<evidence type="ECO:0000256" key="6">
    <source>
        <dbReference type="SAM" id="Phobius"/>
    </source>
</evidence>
<feature type="transmembrane region" description="Helical" evidence="6">
    <location>
        <begin position="202"/>
        <end position="220"/>
    </location>
</feature>
<dbReference type="Proteomes" id="UP000615026">
    <property type="component" value="Unassembled WGS sequence"/>
</dbReference>
<dbReference type="InterPro" id="IPR037185">
    <property type="entry name" value="EmrE-like"/>
</dbReference>
<keyword evidence="9" id="KW-1185">Reference proteome</keyword>
<dbReference type="PANTHER" id="PTHR32322">
    <property type="entry name" value="INNER MEMBRANE TRANSPORTER"/>
    <property type="match status" value="1"/>
</dbReference>
<dbReference type="InterPro" id="IPR000620">
    <property type="entry name" value="EamA_dom"/>
</dbReference>
<evidence type="ECO:0000256" key="1">
    <source>
        <dbReference type="ARBA" id="ARBA00004141"/>
    </source>
</evidence>
<evidence type="ECO:0000259" key="7">
    <source>
        <dbReference type="Pfam" id="PF00892"/>
    </source>
</evidence>
<gene>
    <name evidence="8" type="ORF">IQ260_28175</name>
</gene>
<sequence length="335" mass="36450">MNEQSFVSGIDPKFMLVLSRALQALRPSLIAFLVANAETLSGGMKTPISFCNVLFVGNLCAALVVLAWFGAGPIFQDLRQMPRRILLGLLINGCLAALLSGLIFVGLEHTMVTNSVLLGRLGPILFALAGAIIWGKHISKAEWVGFSLIMVGILAIVFISSQFQINRGDLFILASTLVYAIASIISKFMLSKDTPLRTVVFARNFVSAIVFFGIANILFGPDHFAETFAGQLWIVMAIYALVLIVVAQFLWYAALGRLDSRVVGRWTSLTPVFAVFYAFVLNGERPSMIQVLAFAIIMLGVWVSTLGKRMSPMEKDHAMEMETMAASNESAASAT</sequence>
<dbReference type="AlphaFoldDB" id="A0A929A009"/>
<evidence type="ECO:0000256" key="4">
    <source>
        <dbReference type="ARBA" id="ARBA00022989"/>
    </source>
</evidence>
<protein>
    <submittedName>
        <fullName evidence="8">DMT family transporter</fullName>
    </submittedName>
</protein>
<feature type="transmembrane region" description="Helical" evidence="6">
    <location>
        <begin position="232"/>
        <end position="255"/>
    </location>
</feature>
<proteinExistence type="inferred from homology"/>
<evidence type="ECO:0000313" key="9">
    <source>
        <dbReference type="Proteomes" id="UP000615026"/>
    </source>
</evidence>
<dbReference type="GO" id="GO:0016020">
    <property type="term" value="C:membrane"/>
    <property type="evidence" value="ECO:0007669"/>
    <property type="project" value="UniProtKB-SubCell"/>
</dbReference>
<dbReference type="RefSeq" id="WP_193996388.1">
    <property type="nucleotide sequence ID" value="NZ_JADEXP010000453.1"/>
</dbReference>
<dbReference type="EMBL" id="JADEXP010000453">
    <property type="protein sequence ID" value="MBE9070526.1"/>
    <property type="molecule type" value="Genomic_DNA"/>
</dbReference>
<organism evidence="8 9">
    <name type="scientific">Leptolyngbya cf. ectocarpi LEGE 11479</name>
    <dbReference type="NCBI Taxonomy" id="1828722"/>
    <lineage>
        <taxon>Bacteria</taxon>
        <taxon>Bacillati</taxon>
        <taxon>Cyanobacteriota</taxon>
        <taxon>Cyanophyceae</taxon>
        <taxon>Leptolyngbyales</taxon>
        <taxon>Leptolyngbyaceae</taxon>
        <taxon>Leptolyngbya group</taxon>
        <taxon>Leptolyngbya</taxon>
    </lineage>
</organism>
<dbReference type="PANTHER" id="PTHR32322:SF2">
    <property type="entry name" value="EAMA DOMAIN-CONTAINING PROTEIN"/>
    <property type="match status" value="1"/>
</dbReference>
<evidence type="ECO:0000256" key="3">
    <source>
        <dbReference type="ARBA" id="ARBA00022692"/>
    </source>
</evidence>
<dbReference type="Pfam" id="PF00892">
    <property type="entry name" value="EamA"/>
    <property type="match status" value="2"/>
</dbReference>
<comment type="similarity">
    <text evidence="2">Belongs to the EamA transporter family.</text>
</comment>
<feature type="transmembrane region" description="Helical" evidence="6">
    <location>
        <begin position="262"/>
        <end position="281"/>
    </location>
</feature>
<keyword evidence="3 6" id="KW-0812">Transmembrane</keyword>
<name>A0A929A009_LEPEC</name>
<feature type="transmembrane region" description="Helical" evidence="6">
    <location>
        <begin position="117"/>
        <end position="134"/>
    </location>
</feature>
<reference evidence="8" key="1">
    <citation type="submission" date="2020-10" db="EMBL/GenBank/DDBJ databases">
        <authorList>
            <person name="Castelo-Branco R."/>
            <person name="Eusebio N."/>
            <person name="Adriana R."/>
            <person name="Vieira A."/>
            <person name="Brugerolle De Fraissinette N."/>
            <person name="Rezende De Castro R."/>
            <person name="Schneider M.P."/>
            <person name="Vasconcelos V."/>
            <person name="Leao P.N."/>
        </authorList>
    </citation>
    <scope>NUCLEOTIDE SEQUENCE</scope>
    <source>
        <strain evidence="8">LEGE 11479</strain>
    </source>
</reference>
<comment type="subcellular location">
    <subcellularLocation>
        <location evidence="1">Membrane</location>
        <topology evidence="1">Multi-pass membrane protein</topology>
    </subcellularLocation>
</comment>
<keyword evidence="4 6" id="KW-1133">Transmembrane helix</keyword>
<evidence type="ECO:0000313" key="8">
    <source>
        <dbReference type="EMBL" id="MBE9070526.1"/>
    </source>
</evidence>
<feature type="domain" description="EamA" evidence="7">
    <location>
        <begin position="47"/>
        <end position="157"/>
    </location>
</feature>
<evidence type="ECO:0000256" key="5">
    <source>
        <dbReference type="ARBA" id="ARBA00023136"/>
    </source>
</evidence>
<feature type="transmembrane region" description="Helical" evidence="6">
    <location>
        <begin position="53"/>
        <end position="74"/>
    </location>
</feature>
<evidence type="ECO:0000256" key="2">
    <source>
        <dbReference type="ARBA" id="ARBA00007362"/>
    </source>
</evidence>
<feature type="transmembrane region" description="Helical" evidence="6">
    <location>
        <begin position="86"/>
        <end position="105"/>
    </location>
</feature>
<dbReference type="InterPro" id="IPR050638">
    <property type="entry name" value="AA-Vitamin_Transporters"/>
</dbReference>
<feature type="transmembrane region" description="Helical" evidence="6">
    <location>
        <begin position="171"/>
        <end position="190"/>
    </location>
</feature>
<accession>A0A929A009</accession>
<comment type="caution">
    <text evidence="8">The sequence shown here is derived from an EMBL/GenBank/DDBJ whole genome shotgun (WGS) entry which is preliminary data.</text>
</comment>
<keyword evidence="5 6" id="KW-0472">Membrane</keyword>
<feature type="transmembrane region" description="Helical" evidence="6">
    <location>
        <begin position="287"/>
        <end position="307"/>
    </location>
</feature>
<feature type="domain" description="EamA" evidence="7">
    <location>
        <begin position="167"/>
        <end position="305"/>
    </location>
</feature>